<organism evidence="1 2">
    <name type="scientific">Fusobacterium animalis ATCC 51191</name>
    <dbReference type="NCBI Taxonomy" id="997347"/>
    <lineage>
        <taxon>Bacteria</taxon>
        <taxon>Fusobacteriati</taxon>
        <taxon>Fusobacteriota</taxon>
        <taxon>Fusobacteriia</taxon>
        <taxon>Fusobacteriales</taxon>
        <taxon>Fusobacteriaceae</taxon>
        <taxon>Fusobacterium</taxon>
    </lineage>
</organism>
<evidence type="ECO:0000313" key="1">
    <source>
        <dbReference type="EMBL" id="EGQ80563.1"/>
    </source>
</evidence>
<dbReference type="EMBL" id="AFQD01000063">
    <property type="protein sequence ID" value="EGQ80563.1"/>
    <property type="molecule type" value="Genomic_DNA"/>
</dbReference>
<dbReference type="AlphaFoldDB" id="F9EKF5"/>
<evidence type="ECO:0000313" key="2">
    <source>
        <dbReference type="Proteomes" id="UP000005392"/>
    </source>
</evidence>
<sequence>MVLMDYLKWRNDVSFSVSAFNEIDNVILSYLSYIDFEELYGTQDGIHDLEEVFYLFCQKHSLEDIRENGSFTQRVPLLLEEMVNGDRFKRIKVGYYYGDLDKEKVKQFAAVVFMLPDGVNYISFRGTDSTIAGWKENFFISYMSETEGAKEAVCYLNKVSKVLKGDLILGGHSKGGNFAIYAAAFSDDSIKNRIIRVYNNDGPGFRDEVINSNGYQIILPKIQSIIPQTSIIGQLLSNKGKQKVICSKANGIFQHDAMTWEVTKDKFVPAELDDFSRFVKATLENWLEKLDTETRCSIISIVFSMIEETESETFREFGSDLIKNAVTVIKSLVKLPREKKRELIAALSALIKSSGKVTINHLAQFSKK</sequence>
<reference evidence="1 2" key="1">
    <citation type="submission" date="2011-05" db="EMBL/GenBank/DDBJ databases">
        <authorList>
            <person name="Muzny D."/>
            <person name="Qin X."/>
            <person name="Deng J."/>
            <person name="Jiang H."/>
            <person name="Liu Y."/>
            <person name="Qu J."/>
            <person name="Song X.-Z."/>
            <person name="Zhang L."/>
            <person name="Thornton R."/>
            <person name="Coyle M."/>
            <person name="Francisco L."/>
            <person name="Jackson L."/>
            <person name="Javaid M."/>
            <person name="Korchina V."/>
            <person name="Kovar C."/>
            <person name="Mata R."/>
            <person name="Mathew T."/>
            <person name="Ngo R."/>
            <person name="Nguyen L."/>
            <person name="Nguyen N."/>
            <person name="Okwuonu G."/>
            <person name="Ongeri F."/>
            <person name="Pham C."/>
            <person name="Simmons D."/>
            <person name="Wilczek-Boney K."/>
            <person name="Hale W."/>
            <person name="Jakkamsetti A."/>
            <person name="Pham P."/>
            <person name="Ruth R."/>
            <person name="San Lucas F."/>
            <person name="Warren J."/>
            <person name="Zhang J."/>
            <person name="Zhao Z."/>
            <person name="Zhou C."/>
            <person name="Zhu D."/>
            <person name="Lee S."/>
            <person name="Bess C."/>
            <person name="Blankenburg K."/>
            <person name="Forbes L."/>
            <person name="Fu Q."/>
            <person name="Gubbala S."/>
            <person name="Hirani K."/>
            <person name="Jayaseelan J.C."/>
            <person name="Lara F."/>
            <person name="Munidasa M."/>
            <person name="Palculict T."/>
            <person name="Patil S."/>
            <person name="Pu L.-L."/>
            <person name="Saada N."/>
            <person name="Tang L."/>
            <person name="Weissenberger G."/>
            <person name="Zhu Y."/>
            <person name="Hemphill L."/>
            <person name="Shang Y."/>
            <person name="Youmans B."/>
            <person name="Ayvaz T."/>
            <person name="Ross M."/>
            <person name="Santibanez J."/>
            <person name="Aqrawi P."/>
            <person name="Gross S."/>
            <person name="Joshi V."/>
            <person name="Fowler G."/>
            <person name="Nazareth L."/>
            <person name="Reid J."/>
            <person name="Worley K."/>
            <person name="Petrosino J."/>
            <person name="Highlander S."/>
            <person name="Gibbs R."/>
        </authorList>
    </citation>
    <scope>NUCLEOTIDE SEQUENCE [LARGE SCALE GENOMIC DNA]</scope>
    <source>
        <strain evidence="1 2">ATCC 51191</strain>
    </source>
</reference>
<protein>
    <recommendedName>
        <fullName evidence="3">DUF2974 domain-containing protein</fullName>
    </recommendedName>
</protein>
<evidence type="ECO:0008006" key="3">
    <source>
        <dbReference type="Google" id="ProtNLM"/>
    </source>
</evidence>
<gene>
    <name evidence="1" type="ORF">HMPREF9094_0409</name>
</gene>
<dbReference type="InterPro" id="IPR024499">
    <property type="entry name" value="Mbeg1-like"/>
</dbReference>
<proteinExistence type="predicted"/>
<accession>F9EKF5</accession>
<dbReference type="Pfam" id="PF11187">
    <property type="entry name" value="Mbeg1-like"/>
    <property type="match status" value="1"/>
</dbReference>
<dbReference type="Proteomes" id="UP000005392">
    <property type="component" value="Unassembled WGS sequence"/>
</dbReference>
<dbReference type="InterPro" id="IPR029058">
    <property type="entry name" value="AB_hydrolase_fold"/>
</dbReference>
<dbReference type="HOGENOM" id="CLU_043142_2_0_0"/>
<comment type="caution">
    <text evidence="1">The sequence shown here is derived from an EMBL/GenBank/DDBJ whole genome shotgun (WGS) entry which is preliminary data.</text>
</comment>
<dbReference type="PATRIC" id="fig|997347.4.peg.383"/>
<dbReference type="SUPFAM" id="SSF53474">
    <property type="entry name" value="alpha/beta-Hydrolases"/>
    <property type="match status" value="1"/>
</dbReference>
<name>F9EKF5_9FUSO</name>
<keyword evidence="2" id="KW-1185">Reference proteome</keyword>